<gene>
    <name evidence="2" type="ORF">BD626DRAFT_271391</name>
</gene>
<dbReference type="EMBL" id="VDMD01000009">
    <property type="protein sequence ID" value="TRM63406.1"/>
    <property type="molecule type" value="Genomic_DNA"/>
</dbReference>
<evidence type="ECO:0000256" key="1">
    <source>
        <dbReference type="SAM" id="MobiDB-lite"/>
    </source>
</evidence>
<feature type="compositionally biased region" description="Polar residues" evidence="1">
    <location>
        <begin position="136"/>
        <end position="153"/>
    </location>
</feature>
<name>A0A550CFE8_9AGAR</name>
<reference evidence="2 3" key="1">
    <citation type="journal article" date="2019" name="New Phytol.">
        <title>Comparative genomics reveals unique wood-decay strategies and fruiting body development in the Schizophyllaceae.</title>
        <authorList>
            <person name="Almasi E."/>
            <person name="Sahu N."/>
            <person name="Krizsan K."/>
            <person name="Balint B."/>
            <person name="Kovacs G.M."/>
            <person name="Kiss B."/>
            <person name="Cseklye J."/>
            <person name="Drula E."/>
            <person name="Henrissat B."/>
            <person name="Nagy I."/>
            <person name="Chovatia M."/>
            <person name="Adam C."/>
            <person name="LaButti K."/>
            <person name="Lipzen A."/>
            <person name="Riley R."/>
            <person name="Grigoriev I.V."/>
            <person name="Nagy L.G."/>
        </authorList>
    </citation>
    <scope>NUCLEOTIDE SEQUENCE [LARGE SCALE GENOMIC DNA]</scope>
    <source>
        <strain evidence="2 3">NL-1724</strain>
    </source>
</reference>
<keyword evidence="3" id="KW-1185">Reference proteome</keyword>
<dbReference type="Proteomes" id="UP000320762">
    <property type="component" value="Unassembled WGS sequence"/>
</dbReference>
<feature type="region of interest" description="Disordered" evidence="1">
    <location>
        <begin position="115"/>
        <end position="161"/>
    </location>
</feature>
<organism evidence="2 3">
    <name type="scientific">Schizophyllum amplum</name>
    <dbReference type="NCBI Taxonomy" id="97359"/>
    <lineage>
        <taxon>Eukaryota</taxon>
        <taxon>Fungi</taxon>
        <taxon>Dikarya</taxon>
        <taxon>Basidiomycota</taxon>
        <taxon>Agaricomycotina</taxon>
        <taxon>Agaricomycetes</taxon>
        <taxon>Agaricomycetidae</taxon>
        <taxon>Agaricales</taxon>
        <taxon>Schizophyllaceae</taxon>
        <taxon>Schizophyllum</taxon>
    </lineage>
</organism>
<comment type="caution">
    <text evidence="2">The sequence shown here is derived from an EMBL/GenBank/DDBJ whole genome shotgun (WGS) entry which is preliminary data.</text>
</comment>
<protein>
    <submittedName>
        <fullName evidence="2">Uncharacterized protein</fullName>
    </submittedName>
</protein>
<sequence>MLIQRIIPLELGRGTPMGEISVPPYRSGRSRMFPCSSRPLHSPVLMLVMFELCLQTHCIERYGAKRVIFCMWRRSSLVDSIDAACLAHKYRTVPCYVSSQDTFYEVLSAPSACAPHNTSPSPPRSPPQSLLRAPATPTSESLMTHSGGSNTRTILRRPPTAAQTRHRAYILSTPRIFHYPVVHFRARRPLGWSSSSLLGST</sequence>
<accession>A0A550CFE8</accession>
<evidence type="ECO:0000313" key="2">
    <source>
        <dbReference type="EMBL" id="TRM63406.1"/>
    </source>
</evidence>
<evidence type="ECO:0000313" key="3">
    <source>
        <dbReference type="Proteomes" id="UP000320762"/>
    </source>
</evidence>
<proteinExistence type="predicted"/>
<dbReference type="AlphaFoldDB" id="A0A550CFE8"/>